<dbReference type="Pfam" id="PF14938">
    <property type="entry name" value="SNAP"/>
    <property type="match status" value="1"/>
</dbReference>
<keyword evidence="4 7" id="KW-0931">ER-Golgi transport</keyword>
<organism evidence="8 9">
    <name type="scientific">Plectosphaerella cucumerina</name>
    <dbReference type="NCBI Taxonomy" id="40658"/>
    <lineage>
        <taxon>Eukaryota</taxon>
        <taxon>Fungi</taxon>
        <taxon>Dikarya</taxon>
        <taxon>Ascomycota</taxon>
        <taxon>Pezizomycotina</taxon>
        <taxon>Sordariomycetes</taxon>
        <taxon>Hypocreomycetidae</taxon>
        <taxon>Glomerellales</taxon>
        <taxon>Plectosphaerellaceae</taxon>
        <taxon>Plectosphaerella</taxon>
    </lineage>
</organism>
<name>A0A8K0T597_9PEZI</name>
<dbReference type="PANTHER" id="PTHR13768">
    <property type="entry name" value="SOLUBLE NSF ATTACHMENT PROTEIN SNAP"/>
    <property type="match status" value="1"/>
</dbReference>
<dbReference type="InterPro" id="IPR000744">
    <property type="entry name" value="NSF_attach"/>
</dbReference>
<dbReference type="GO" id="GO:0031201">
    <property type="term" value="C:SNARE complex"/>
    <property type="evidence" value="ECO:0007669"/>
    <property type="project" value="TreeGrafter"/>
</dbReference>
<dbReference type="PANTHER" id="PTHR13768:SF8">
    <property type="entry name" value="ALPHA-SOLUBLE NSF ATTACHMENT PROTEIN"/>
    <property type="match status" value="1"/>
</dbReference>
<evidence type="ECO:0000256" key="3">
    <source>
        <dbReference type="ARBA" id="ARBA00022448"/>
    </source>
</evidence>
<proteinExistence type="inferred from homology"/>
<dbReference type="SUPFAM" id="SSF48452">
    <property type="entry name" value="TPR-like"/>
    <property type="match status" value="1"/>
</dbReference>
<keyword evidence="3 7" id="KW-0813">Transport</keyword>
<dbReference type="Proteomes" id="UP000813385">
    <property type="component" value="Unassembled WGS sequence"/>
</dbReference>
<evidence type="ECO:0000256" key="1">
    <source>
        <dbReference type="ARBA" id="ARBA00004170"/>
    </source>
</evidence>
<dbReference type="GO" id="GO:0019905">
    <property type="term" value="F:syntaxin binding"/>
    <property type="evidence" value="ECO:0007669"/>
    <property type="project" value="TreeGrafter"/>
</dbReference>
<keyword evidence="9" id="KW-1185">Reference proteome</keyword>
<dbReference type="OrthoDB" id="9984275at2759"/>
<dbReference type="GO" id="GO:0006886">
    <property type="term" value="P:intracellular protein transport"/>
    <property type="evidence" value="ECO:0007669"/>
    <property type="project" value="UniProtKB-UniRule"/>
</dbReference>
<evidence type="ECO:0000256" key="4">
    <source>
        <dbReference type="ARBA" id="ARBA00022892"/>
    </source>
</evidence>
<keyword evidence="6 7" id="KW-0472">Membrane</keyword>
<comment type="subcellular location">
    <subcellularLocation>
        <location evidence="1 7">Membrane</location>
        <topology evidence="1 7">Peripheral membrane protein</topology>
    </subcellularLocation>
</comment>
<dbReference type="GO" id="GO:0005774">
    <property type="term" value="C:vacuolar membrane"/>
    <property type="evidence" value="ECO:0007669"/>
    <property type="project" value="TreeGrafter"/>
</dbReference>
<dbReference type="PRINTS" id="PR00448">
    <property type="entry name" value="NSFATTACHMNT"/>
</dbReference>
<dbReference type="FunFam" id="1.25.40.10:FF:000049">
    <property type="entry name" value="Alpha-soluble NSF attachment protein-like"/>
    <property type="match status" value="1"/>
</dbReference>
<dbReference type="GO" id="GO:0035494">
    <property type="term" value="P:SNARE complex disassembly"/>
    <property type="evidence" value="ECO:0007669"/>
    <property type="project" value="TreeGrafter"/>
</dbReference>
<dbReference type="InterPro" id="IPR011990">
    <property type="entry name" value="TPR-like_helical_dom_sf"/>
</dbReference>
<evidence type="ECO:0000256" key="2">
    <source>
        <dbReference type="ARBA" id="ARBA00010050"/>
    </source>
</evidence>
<keyword evidence="5 7" id="KW-0653">Protein transport</keyword>
<comment type="similarity">
    <text evidence="2 7">Belongs to the SNAP family.</text>
</comment>
<gene>
    <name evidence="8" type="ORF">B0T11DRAFT_262836</name>
</gene>
<protein>
    <submittedName>
        <fullName evidence="8">Alpha-soluble NSF attachment protein</fullName>
    </submittedName>
</protein>
<dbReference type="Gene3D" id="1.25.40.10">
    <property type="entry name" value="Tetratricopeptide repeat domain"/>
    <property type="match status" value="1"/>
</dbReference>
<sequence>MAQDPRALLQKADKQLSSAGGGFSFFGGREEKYQDAADLYIQAANAFRMQQQHAEAGAAFEKAAGIQTSNLKEPDDAANTLVDAFKAYRQVDPKAAVRCLDVAIQQYCAKGNFRRAAGHKEALGEVYEQDLGDAKAALQCYETAAQWYEGDNSTALANKLWLKLADAAALDADYYKAIEAYERVAAASVNNNLMRYSVKDYFLKAGICHLATADAVASRRAIDKYVEMDPTFQGQRECALLNDLLDSVEKGDQESFTDKLFQYDQVSKLDRWKTTMLVRVKNAIEPPEDEFA</sequence>
<comment type="caution">
    <text evidence="8">The sequence shown here is derived from an EMBL/GenBank/DDBJ whole genome shotgun (WGS) entry which is preliminary data.</text>
</comment>
<evidence type="ECO:0000313" key="8">
    <source>
        <dbReference type="EMBL" id="KAH7347831.1"/>
    </source>
</evidence>
<evidence type="ECO:0000256" key="6">
    <source>
        <dbReference type="ARBA" id="ARBA00023136"/>
    </source>
</evidence>
<evidence type="ECO:0000256" key="7">
    <source>
        <dbReference type="RuleBase" id="RU367013"/>
    </source>
</evidence>
<evidence type="ECO:0000256" key="5">
    <source>
        <dbReference type="ARBA" id="ARBA00022927"/>
    </source>
</evidence>
<dbReference type="GO" id="GO:0005483">
    <property type="term" value="F:soluble NSF attachment protein activity"/>
    <property type="evidence" value="ECO:0007669"/>
    <property type="project" value="TreeGrafter"/>
</dbReference>
<comment type="function">
    <text evidence="7">Required for vesicular transport between the endoplasmic reticulum and the Golgi apparatus.</text>
</comment>
<dbReference type="CDD" id="cd15832">
    <property type="entry name" value="SNAP"/>
    <property type="match status" value="1"/>
</dbReference>
<dbReference type="EMBL" id="JAGPXD010000007">
    <property type="protein sequence ID" value="KAH7347831.1"/>
    <property type="molecule type" value="Genomic_DNA"/>
</dbReference>
<evidence type="ECO:0000313" key="9">
    <source>
        <dbReference type="Proteomes" id="UP000813385"/>
    </source>
</evidence>
<dbReference type="AlphaFoldDB" id="A0A8K0T597"/>
<reference evidence="8" key="1">
    <citation type="journal article" date="2021" name="Nat. Commun.">
        <title>Genetic determinants of endophytism in the Arabidopsis root mycobiome.</title>
        <authorList>
            <person name="Mesny F."/>
            <person name="Miyauchi S."/>
            <person name="Thiergart T."/>
            <person name="Pickel B."/>
            <person name="Atanasova L."/>
            <person name="Karlsson M."/>
            <person name="Huettel B."/>
            <person name="Barry K.W."/>
            <person name="Haridas S."/>
            <person name="Chen C."/>
            <person name="Bauer D."/>
            <person name="Andreopoulos W."/>
            <person name="Pangilinan J."/>
            <person name="LaButti K."/>
            <person name="Riley R."/>
            <person name="Lipzen A."/>
            <person name="Clum A."/>
            <person name="Drula E."/>
            <person name="Henrissat B."/>
            <person name="Kohler A."/>
            <person name="Grigoriev I.V."/>
            <person name="Martin F.M."/>
            <person name="Hacquard S."/>
        </authorList>
    </citation>
    <scope>NUCLEOTIDE SEQUENCE</scope>
    <source>
        <strain evidence="8">MPI-CAGE-AT-0016</strain>
    </source>
</reference>
<accession>A0A8K0T597</accession>